<organism evidence="3 4">
    <name type="scientific">Pseudoclavibacter terrae</name>
    <dbReference type="NCBI Taxonomy" id="1530195"/>
    <lineage>
        <taxon>Bacteria</taxon>
        <taxon>Bacillati</taxon>
        <taxon>Actinomycetota</taxon>
        <taxon>Actinomycetes</taxon>
        <taxon>Micrococcales</taxon>
        <taxon>Microbacteriaceae</taxon>
        <taxon>Pseudoclavibacter</taxon>
    </lineage>
</organism>
<accession>A0A7J5B3T3</accession>
<protein>
    <submittedName>
        <fullName evidence="3">Aldo/keto reductase</fullName>
    </submittedName>
</protein>
<dbReference type="SUPFAM" id="SSF51430">
    <property type="entry name" value="NAD(P)-linked oxidoreductase"/>
    <property type="match status" value="1"/>
</dbReference>
<comment type="caution">
    <text evidence="3">The sequence shown here is derived from an EMBL/GenBank/DDBJ whole genome shotgun (WGS) entry which is preliminary data.</text>
</comment>
<dbReference type="InterPro" id="IPR020471">
    <property type="entry name" value="AKR"/>
</dbReference>
<dbReference type="EMBL" id="WBJX01000001">
    <property type="protein sequence ID" value="KAB1638829.1"/>
    <property type="molecule type" value="Genomic_DNA"/>
</dbReference>
<keyword evidence="1" id="KW-0560">Oxidoreductase</keyword>
<dbReference type="RefSeq" id="WP_151421885.1">
    <property type="nucleotide sequence ID" value="NZ_WBJX01000001.1"/>
</dbReference>
<name>A0A7J5B3T3_9MICO</name>
<dbReference type="Proteomes" id="UP000490386">
    <property type="component" value="Unassembled WGS sequence"/>
</dbReference>
<dbReference type="AlphaFoldDB" id="A0A7J5B3T3"/>
<evidence type="ECO:0000256" key="1">
    <source>
        <dbReference type="ARBA" id="ARBA00023002"/>
    </source>
</evidence>
<dbReference type="GO" id="GO:0005829">
    <property type="term" value="C:cytosol"/>
    <property type="evidence" value="ECO:0007669"/>
    <property type="project" value="TreeGrafter"/>
</dbReference>
<evidence type="ECO:0000313" key="4">
    <source>
        <dbReference type="Proteomes" id="UP000490386"/>
    </source>
</evidence>
<dbReference type="GO" id="GO:0016491">
    <property type="term" value="F:oxidoreductase activity"/>
    <property type="evidence" value="ECO:0007669"/>
    <property type="project" value="UniProtKB-KW"/>
</dbReference>
<evidence type="ECO:0000259" key="2">
    <source>
        <dbReference type="Pfam" id="PF00248"/>
    </source>
</evidence>
<dbReference type="PANTHER" id="PTHR43364">
    <property type="entry name" value="NADH-SPECIFIC METHYLGLYOXAL REDUCTASE-RELATED"/>
    <property type="match status" value="1"/>
</dbReference>
<keyword evidence="4" id="KW-1185">Reference proteome</keyword>
<dbReference type="Gene3D" id="3.20.20.100">
    <property type="entry name" value="NADP-dependent oxidoreductase domain"/>
    <property type="match status" value="1"/>
</dbReference>
<reference evidence="3 4" key="1">
    <citation type="submission" date="2019-09" db="EMBL/GenBank/DDBJ databases">
        <title>Phylogeny of genus Pseudoclavibacter and closely related genus.</title>
        <authorList>
            <person name="Li Y."/>
        </authorList>
    </citation>
    <scope>NUCLEOTIDE SEQUENCE [LARGE SCALE GENOMIC DNA]</scope>
    <source>
        <strain evidence="3 4">THG-MD12</strain>
    </source>
</reference>
<dbReference type="InterPro" id="IPR036812">
    <property type="entry name" value="NAD(P)_OxRdtase_dom_sf"/>
</dbReference>
<feature type="domain" description="NADP-dependent oxidoreductase" evidence="2">
    <location>
        <begin position="18"/>
        <end position="311"/>
    </location>
</feature>
<dbReference type="InterPro" id="IPR050523">
    <property type="entry name" value="AKR_Detox_Biosynth"/>
</dbReference>
<proteinExistence type="predicted"/>
<dbReference type="PRINTS" id="PR00069">
    <property type="entry name" value="ALDKETRDTASE"/>
</dbReference>
<gene>
    <name evidence="3" type="ORF">F8O03_00240</name>
</gene>
<dbReference type="OrthoDB" id="9768793at2"/>
<evidence type="ECO:0000313" key="3">
    <source>
        <dbReference type="EMBL" id="KAB1638829.1"/>
    </source>
</evidence>
<dbReference type="Pfam" id="PF00248">
    <property type="entry name" value="Aldo_ket_red"/>
    <property type="match status" value="1"/>
</dbReference>
<sequence>MTRAQPLPLDGTSTPLTPLVLGTMSFGDTVERSTALEIFESAVEAGITGIDTANGYAKSTTESLIAPAVARFRERIVLATKAGMPHADAGDHSPLSAKGLRDSVEGSLRRLGVDRIDLFYLHQPDRSASLAETMSTVAELHAEGKIGALGVSNFAAWQVVDLIAAAAHAGAPRPAVAQNVYSIFARRIEDEWTEAARAHDVATMVYNPLAGGLLARRPSSAGTPDRFKGSVLADMYRQRYLSETVTTAAERIADIADAAGISQAELSLRWAAHSPVTDAILLGTSTVAQLRSNIAAVSKGQLAPDILEAIDVATTSIRGTMPLYNR</sequence>
<dbReference type="PANTHER" id="PTHR43364:SF4">
    <property type="entry name" value="NAD(P)-LINKED OXIDOREDUCTASE SUPERFAMILY PROTEIN"/>
    <property type="match status" value="1"/>
</dbReference>
<dbReference type="InterPro" id="IPR023210">
    <property type="entry name" value="NADP_OxRdtase_dom"/>
</dbReference>